<name>A0A8J3YL51_9ACTN</name>
<keyword evidence="1" id="KW-0547">Nucleotide-binding</keyword>
<dbReference type="GO" id="GO:0005524">
    <property type="term" value="F:ATP binding"/>
    <property type="evidence" value="ECO:0007669"/>
    <property type="project" value="UniProtKB-KW"/>
</dbReference>
<dbReference type="Gene3D" id="2.40.100.10">
    <property type="entry name" value="Cyclophilin-like"/>
    <property type="match status" value="1"/>
</dbReference>
<proteinExistence type="predicted"/>
<dbReference type="PANTHER" id="PTHR34698">
    <property type="entry name" value="5-OXOPROLINASE SUBUNIT B"/>
    <property type="match status" value="1"/>
</dbReference>
<protein>
    <submittedName>
        <fullName evidence="5">Allophanate hydrolase</fullName>
    </submittedName>
</protein>
<evidence type="ECO:0000313" key="6">
    <source>
        <dbReference type="Proteomes" id="UP000619260"/>
    </source>
</evidence>
<dbReference type="Pfam" id="PF02682">
    <property type="entry name" value="CT_C_D"/>
    <property type="match status" value="1"/>
</dbReference>
<feature type="domain" description="Carboxyltransferase" evidence="4">
    <location>
        <begin position="3"/>
        <end position="193"/>
    </location>
</feature>
<evidence type="ECO:0000256" key="2">
    <source>
        <dbReference type="ARBA" id="ARBA00022801"/>
    </source>
</evidence>
<dbReference type="InterPro" id="IPR003833">
    <property type="entry name" value="CT_C_D"/>
</dbReference>
<gene>
    <name evidence="5" type="ORF">Val02_31980</name>
</gene>
<evidence type="ECO:0000256" key="1">
    <source>
        <dbReference type="ARBA" id="ARBA00022741"/>
    </source>
</evidence>
<dbReference type="GO" id="GO:0016787">
    <property type="term" value="F:hydrolase activity"/>
    <property type="evidence" value="ECO:0007669"/>
    <property type="project" value="UniProtKB-KW"/>
</dbReference>
<reference evidence="5" key="1">
    <citation type="submission" date="2021-01" db="EMBL/GenBank/DDBJ databases">
        <title>Whole genome shotgun sequence of Virgisporangium aliadipatigenens NBRC 105644.</title>
        <authorList>
            <person name="Komaki H."/>
            <person name="Tamura T."/>
        </authorList>
    </citation>
    <scope>NUCLEOTIDE SEQUENCE</scope>
    <source>
        <strain evidence="5">NBRC 105644</strain>
    </source>
</reference>
<dbReference type="Proteomes" id="UP000619260">
    <property type="component" value="Unassembled WGS sequence"/>
</dbReference>
<dbReference type="AlphaFoldDB" id="A0A8J3YL51"/>
<dbReference type="Gene3D" id="3.30.1360.40">
    <property type="match status" value="1"/>
</dbReference>
<dbReference type="EMBL" id="BOPF01000010">
    <property type="protein sequence ID" value="GIJ46312.1"/>
    <property type="molecule type" value="Genomic_DNA"/>
</dbReference>
<keyword evidence="3" id="KW-0067">ATP-binding</keyword>
<keyword evidence="6" id="KW-1185">Reference proteome</keyword>
<dbReference type="InterPro" id="IPR029000">
    <property type="entry name" value="Cyclophilin-like_dom_sf"/>
</dbReference>
<dbReference type="RefSeq" id="WP_203899853.1">
    <property type="nucleotide sequence ID" value="NZ_BOPF01000010.1"/>
</dbReference>
<dbReference type="SMART" id="SM00796">
    <property type="entry name" value="AHS1"/>
    <property type="match status" value="1"/>
</dbReference>
<evidence type="ECO:0000256" key="3">
    <source>
        <dbReference type="ARBA" id="ARBA00022840"/>
    </source>
</evidence>
<evidence type="ECO:0000259" key="4">
    <source>
        <dbReference type="SMART" id="SM00796"/>
    </source>
</evidence>
<dbReference type="InterPro" id="IPR010016">
    <property type="entry name" value="PxpB"/>
</dbReference>
<dbReference type="PANTHER" id="PTHR34698:SF2">
    <property type="entry name" value="5-OXOPROLINASE SUBUNIT B"/>
    <property type="match status" value="1"/>
</dbReference>
<accession>A0A8J3YL51</accession>
<keyword evidence="2 5" id="KW-0378">Hydrolase</keyword>
<sequence length="206" mass="22292">MKRRVVRVGPSAVLLDVAPERVPAWYAWLLARRDAGEFAALDVVPAARTVLLDRVDEPERLVRLLRGCPPPPDVDEHTGGLVTVPTVYDGEDLDDVAERWGMSREAAVRRHTGIEFRAAFCGFAPGFAYLTGLPAELHVPRRDEPRTRVPAGSVALAGEYAAVYPAASPGGWRLIGRTSLTLFDLDGTPPATLTPGTRVRFAAVSS</sequence>
<comment type="caution">
    <text evidence="5">The sequence shown here is derived from an EMBL/GenBank/DDBJ whole genome shotgun (WGS) entry which is preliminary data.</text>
</comment>
<dbReference type="SUPFAM" id="SSF50891">
    <property type="entry name" value="Cyclophilin-like"/>
    <property type="match status" value="1"/>
</dbReference>
<organism evidence="5 6">
    <name type="scientific">Virgisporangium aliadipatigenens</name>
    <dbReference type="NCBI Taxonomy" id="741659"/>
    <lineage>
        <taxon>Bacteria</taxon>
        <taxon>Bacillati</taxon>
        <taxon>Actinomycetota</taxon>
        <taxon>Actinomycetes</taxon>
        <taxon>Micromonosporales</taxon>
        <taxon>Micromonosporaceae</taxon>
        <taxon>Virgisporangium</taxon>
    </lineage>
</organism>
<evidence type="ECO:0000313" key="5">
    <source>
        <dbReference type="EMBL" id="GIJ46312.1"/>
    </source>
</evidence>